<comment type="caution">
    <text evidence="1">The sequence shown here is derived from an EMBL/GenBank/DDBJ whole genome shotgun (WGS) entry which is preliminary data.</text>
</comment>
<proteinExistence type="predicted"/>
<dbReference type="Proteomes" id="UP001143856">
    <property type="component" value="Unassembled WGS sequence"/>
</dbReference>
<keyword evidence="2" id="KW-1185">Reference proteome</keyword>
<gene>
    <name evidence="1" type="ORF">NUW58_g464</name>
</gene>
<evidence type="ECO:0000313" key="2">
    <source>
        <dbReference type="Proteomes" id="UP001143856"/>
    </source>
</evidence>
<organism evidence="1 2">
    <name type="scientific">Xylaria curta</name>
    <dbReference type="NCBI Taxonomy" id="42375"/>
    <lineage>
        <taxon>Eukaryota</taxon>
        <taxon>Fungi</taxon>
        <taxon>Dikarya</taxon>
        <taxon>Ascomycota</taxon>
        <taxon>Pezizomycotina</taxon>
        <taxon>Sordariomycetes</taxon>
        <taxon>Xylariomycetidae</taxon>
        <taxon>Xylariales</taxon>
        <taxon>Xylariaceae</taxon>
        <taxon>Xylaria</taxon>
    </lineage>
</organism>
<reference evidence="1" key="1">
    <citation type="submission" date="2022-10" db="EMBL/GenBank/DDBJ databases">
        <title>Genome Sequence of Xylaria curta.</title>
        <authorList>
            <person name="Buettner E."/>
        </authorList>
    </citation>
    <scope>NUCLEOTIDE SEQUENCE</scope>
    <source>
        <strain evidence="1">Babe10</strain>
    </source>
</reference>
<sequence>MSSLAITEVEHSATNIAARTTPATDGNCPGGPARCPSPHAQETVVDGVVVQHYPSGAQLWLVLLTMGAVLVITCIDMNIVATAVPSITDHFHTVADVGWYSSAFRLSVSAFQFVFGKAYTLFSVKRLFLVANAISIVGSILCGAATTSTMLVVGRAVAGLGSAGIFSGCFVILVQSTPLHRRPIFLGVVGGIEGVGYSDRAAPWRRF</sequence>
<protein>
    <submittedName>
        <fullName evidence="1">Uncharacterized protein</fullName>
    </submittedName>
</protein>
<accession>A0ACC1PRQ0</accession>
<evidence type="ECO:0000313" key="1">
    <source>
        <dbReference type="EMBL" id="KAJ2998008.1"/>
    </source>
</evidence>
<name>A0ACC1PRQ0_9PEZI</name>
<dbReference type="EMBL" id="JAPDGR010000039">
    <property type="protein sequence ID" value="KAJ2998008.1"/>
    <property type="molecule type" value="Genomic_DNA"/>
</dbReference>